<proteinExistence type="predicted"/>
<evidence type="ECO:0000313" key="4">
    <source>
        <dbReference type="Proteomes" id="UP000321261"/>
    </source>
</evidence>
<keyword evidence="4" id="KW-1185">Reference proteome</keyword>
<gene>
    <name evidence="3" type="ORF">FHX44_11810</name>
</gene>
<feature type="region of interest" description="Disordered" evidence="1">
    <location>
        <begin position="167"/>
        <end position="220"/>
    </location>
</feature>
<feature type="compositionally biased region" description="Basic residues" evidence="1">
    <location>
        <begin position="319"/>
        <end position="333"/>
    </location>
</feature>
<evidence type="ECO:0000313" key="3">
    <source>
        <dbReference type="EMBL" id="TWF74926.1"/>
    </source>
</evidence>
<sequence length="333" mass="35935">MARRVPAPAPVARTADRGGVQVRRRPGGYLAALITYYGFLSLFPLLLIFSTVLGFALPGNETLQQQLVDSALALSGSGRGSGGRWRTSGRRNAGGGRRGLGRGQLRAGAASLSGAHLATGDRPRRPAGRHPRRTRLPGAIDDGRLLRPHRTVGLQPGLRTLRDRARAHGLDLPRGGHPRARSRTQRGAGPAATAALTAHPVHRGPRSHQRRPPHEMEYGHSDQGAAVVERNAAHGRADSGRRGTIVTRSAVHSDSAAIRRCKPCGSSRLPSSVHCPTGTGYEGGPVRRAPCIRHTQKRPFRVALATRLRQIENPWSPRPKSHSCRRRQVPNQV</sequence>
<accession>A0A561SJ66</accession>
<feature type="compositionally biased region" description="Low complexity" evidence="1">
    <location>
        <begin position="103"/>
        <end position="118"/>
    </location>
</feature>
<feature type="region of interest" description="Disordered" evidence="1">
    <location>
        <begin position="311"/>
        <end position="333"/>
    </location>
</feature>
<evidence type="ECO:0000256" key="2">
    <source>
        <dbReference type="SAM" id="Phobius"/>
    </source>
</evidence>
<keyword evidence="2" id="KW-1133">Transmembrane helix</keyword>
<dbReference type="AlphaFoldDB" id="A0A561SJ66"/>
<keyword evidence="2" id="KW-0472">Membrane</keyword>
<feature type="compositionally biased region" description="Basic residues" evidence="1">
    <location>
        <begin position="125"/>
        <end position="135"/>
    </location>
</feature>
<feature type="transmembrane region" description="Helical" evidence="2">
    <location>
        <begin position="33"/>
        <end position="57"/>
    </location>
</feature>
<feature type="compositionally biased region" description="Gly residues" evidence="1">
    <location>
        <begin position="92"/>
        <end position="102"/>
    </location>
</feature>
<dbReference type="Proteomes" id="UP000321261">
    <property type="component" value="Unassembled WGS sequence"/>
</dbReference>
<keyword evidence="2" id="KW-0812">Transmembrane</keyword>
<organism evidence="3 4">
    <name type="scientific">Pseudonocardia hierapolitana</name>
    <dbReference type="NCBI Taxonomy" id="1128676"/>
    <lineage>
        <taxon>Bacteria</taxon>
        <taxon>Bacillati</taxon>
        <taxon>Actinomycetota</taxon>
        <taxon>Actinomycetes</taxon>
        <taxon>Pseudonocardiales</taxon>
        <taxon>Pseudonocardiaceae</taxon>
        <taxon>Pseudonocardia</taxon>
    </lineage>
</organism>
<protein>
    <submittedName>
        <fullName evidence="3">Virulence factor BrkB</fullName>
    </submittedName>
</protein>
<feature type="compositionally biased region" description="Low complexity" evidence="1">
    <location>
        <begin position="187"/>
        <end position="198"/>
    </location>
</feature>
<dbReference type="EMBL" id="VIWU01000001">
    <property type="protein sequence ID" value="TWF74926.1"/>
    <property type="molecule type" value="Genomic_DNA"/>
</dbReference>
<name>A0A561SJ66_9PSEU</name>
<comment type="caution">
    <text evidence="3">The sequence shown here is derived from an EMBL/GenBank/DDBJ whole genome shotgun (WGS) entry which is preliminary data.</text>
</comment>
<evidence type="ECO:0000256" key="1">
    <source>
        <dbReference type="SAM" id="MobiDB-lite"/>
    </source>
</evidence>
<reference evidence="3 4" key="1">
    <citation type="submission" date="2019-06" db="EMBL/GenBank/DDBJ databases">
        <title>Sequencing the genomes of 1000 actinobacteria strains.</title>
        <authorList>
            <person name="Klenk H.-P."/>
        </authorList>
    </citation>
    <scope>NUCLEOTIDE SEQUENCE [LARGE SCALE GENOMIC DNA]</scope>
    <source>
        <strain evidence="3 4">DSM 45671</strain>
    </source>
</reference>
<feature type="compositionally biased region" description="Basic residues" evidence="1">
    <location>
        <begin position="200"/>
        <end position="211"/>
    </location>
</feature>
<feature type="region of interest" description="Disordered" evidence="1">
    <location>
        <begin position="76"/>
        <end position="143"/>
    </location>
</feature>